<dbReference type="AlphaFoldDB" id="A0A502FIU0"/>
<dbReference type="Gene3D" id="1.10.1220.10">
    <property type="entry name" value="Met repressor-like"/>
    <property type="match status" value="1"/>
</dbReference>
<evidence type="ECO:0000313" key="4">
    <source>
        <dbReference type="Proteomes" id="UP000317078"/>
    </source>
</evidence>
<feature type="domain" description="Ribbon-helix-helix protein CopG" evidence="2">
    <location>
        <begin position="5"/>
        <end position="41"/>
    </location>
</feature>
<dbReference type="InterPro" id="IPR013321">
    <property type="entry name" value="Arc_rbn_hlx_hlx"/>
</dbReference>
<reference evidence="3 4" key="1">
    <citation type="journal article" date="2019" name="Environ. Microbiol.">
        <title>Species interactions and distinct microbial communities in high Arctic permafrost affected cryosols are associated with the CH4 and CO2 gas fluxes.</title>
        <authorList>
            <person name="Altshuler I."/>
            <person name="Hamel J."/>
            <person name="Turney S."/>
            <person name="Magnuson E."/>
            <person name="Levesque R."/>
            <person name="Greer C."/>
            <person name="Whyte L.G."/>
        </authorList>
    </citation>
    <scope>NUCLEOTIDE SEQUENCE [LARGE SCALE GENOMIC DNA]</scope>
    <source>
        <strain evidence="3 4">S9.3B</strain>
    </source>
</reference>
<evidence type="ECO:0000259" key="2">
    <source>
        <dbReference type="Pfam" id="PF01402"/>
    </source>
</evidence>
<sequence>MKTPVTVRIEAGLLEELRQLAREENRTLTNLIETVLRQRLAGAVPSSSASEAKAVPARTAKRKKDKPTNAA</sequence>
<comment type="caution">
    <text evidence="3">The sequence shown here is derived from an EMBL/GenBank/DDBJ whole genome shotgun (WGS) entry which is preliminary data.</text>
</comment>
<proteinExistence type="predicted"/>
<protein>
    <submittedName>
        <fullName evidence="3">Ribbon-helix-helix protein, CopG family</fullName>
    </submittedName>
</protein>
<dbReference type="EMBL" id="RCZP01000029">
    <property type="protein sequence ID" value="TPG49289.1"/>
    <property type="molecule type" value="Genomic_DNA"/>
</dbReference>
<dbReference type="Proteomes" id="UP000317078">
    <property type="component" value="Unassembled WGS sequence"/>
</dbReference>
<keyword evidence="4" id="KW-1185">Reference proteome</keyword>
<dbReference type="OrthoDB" id="8456636at2"/>
<name>A0A502FIU0_9PROT</name>
<organism evidence="3 4">
    <name type="scientific">Muricoccus nepalensis</name>
    <dbReference type="NCBI Taxonomy" id="1854500"/>
    <lineage>
        <taxon>Bacteria</taxon>
        <taxon>Pseudomonadati</taxon>
        <taxon>Pseudomonadota</taxon>
        <taxon>Alphaproteobacteria</taxon>
        <taxon>Acetobacterales</taxon>
        <taxon>Roseomonadaceae</taxon>
        <taxon>Muricoccus</taxon>
    </lineage>
</organism>
<dbReference type="InterPro" id="IPR010985">
    <property type="entry name" value="Ribbon_hlx_hlx"/>
</dbReference>
<dbReference type="InterPro" id="IPR002145">
    <property type="entry name" value="CopG"/>
</dbReference>
<evidence type="ECO:0000313" key="3">
    <source>
        <dbReference type="EMBL" id="TPG49289.1"/>
    </source>
</evidence>
<accession>A0A502FIU0</accession>
<dbReference type="GO" id="GO:0006355">
    <property type="term" value="P:regulation of DNA-templated transcription"/>
    <property type="evidence" value="ECO:0007669"/>
    <property type="project" value="InterPro"/>
</dbReference>
<feature type="region of interest" description="Disordered" evidence="1">
    <location>
        <begin position="42"/>
        <end position="71"/>
    </location>
</feature>
<dbReference type="SUPFAM" id="SSF47598">
    <property type="entry name" value="Ribbon-helix-helix"/>
    <property type="match status" value="1"/>
</dbReference>
<evidence type="ECO:0000256" key="1">
    <source>
        <dbReference type="SAM" id="MobiDB-lite"/>
    </source>
</evidence>
<gene>
    <name evidence="3" type="ORF">EAH89_21505</name>
</gene>
<dbReference type="Pfam" id="PF01402">
    <property type="entry name" value="RHH_1"/>
    <property type="match status" value="1"/>
</dbReference>